<protein>
    <submittedName>
        <fullName evidence="2">Uncharacterized protein</fullName>
    </submittedName>
</protein>
<feature type="compositionally biased region" description="Acidic residues" evidence="1">
    <location>
        <begin position="7"/>
        <end position="20"/>
    </location>
</feature>
<dbReference type="Proteomes" id="UP001396334">
    <property type="component" value="Unassembled WGS sequence"/>
</dbReference>
<proteinExistence type="predicted"/>
<dbReference type="EMBL" id="JBBPBN010000020">
    <property type="protein sequence ID" value="KAK9017129.1"/>
    <property type="molecule type" value="Genomic_DNA"/>
</dbReference>
<feature type="region of interest" description="Disordered" evidence="1">
    <location>
        <begin position="80"/>
        <end position="143"/>
    </location>
</feature>
<evidence type="ECO:0000313" key="2">
    <source>
        <dbReference type="EMBL" id="KAK9017129.1"/>
    </source>
</evidence>
<feature type="compositionally biased region" description="Basic and acidic residues" evidence="1">
    <location>
        <begin position="98"/>
        <end position="121"/>
    </location>
</feature>
<accession>A0ABR2RW78</accession>
<dbReference type="PANTHER" id="PTHR31973">
    <property type="entry name" value="POLYPROTEIN, PUTATIVE-RELATED"/>
    <property type="match status" value="1"/>
</dbReference>
<sequence length="278" mass="31486">MLLVGLDNEESYEAQEDSGESDWLGREHLVPHHHQITNADDDDDDDDVELNAIGTHFRVVKKKIRNKTVQASHLEPPFILGSVVENEDEDRNEEAENEANRTDENAVNEKEADEIGDKETDGADESETGGNEESSVGLSTGEETDYLGSSYVESYETDSYGDFVSRKTTKNKRASYTFVGKHFISKIMIVPKLRLMDMMRLGMEELNVELNKQLCSRAKKWAEEKIKGTITHEFNRLLNYVLALRIADPNCSFDLVVKRPTAADILKFKRLYVCFGAL</sequence>
<name>A0ABR2RW78_9ROSI</name>
<organism evidence="2 3">
    <name type="scientific">Hibiscus sabdariffa</name>
    <name type="common">roselle</name>
    <dbReference type="NCBI Taxonomy" id="183260"/>
    <lineage>
        <taxon>Eukaryota</taxon>
        <taxon>Viridiplantae</taxon>
        <taxon>Streptophyta</taxon>
        <taxon>Embryophyta</taxon>
        <taxon>Tracheophyta</taxon>
        <taxon>Spermatophyta</taxon>
        <taxon>Magnoliopsida</taxon>
        <taxon>eudicotyledons</taxon>
        <taxon>Gunneridae</taxon>
        <taxon>Pentapetalae</taxon>
        <taxon>rosids</taxon>
        <taxon>malvids</taxon>
        <taxon>Malvales</taxon>
        <taxon>Malvaceae</taxon>
        <taxon>Malvoideae</taxon>
        <taxon>Hibiscus</taxon>
    </lineage>
</organism>
<evidence type="ECO:0000256" key="1">
    <source>
        <dbReference type="SAM" id="MobiDB-lite"/>
    </source>
</evidence>
<comment type="caution">
    <text evidence="2">The sequence shown here is derived from an EMBL/GenBank/DDBJ whole genome shotgun (WGS) entry which is preliminary data.</text>
</comment>
<dbReference type="PANTHER" id="PTHR31973:SF187">
    <property type="entry name" value="MUTATOR TRANSPOSASE MUDRA PROTEIN"/>
    <property type="match status" value="1"/>
</dbReference>
<feature type="compositionally biased region" description="Polar residues" evidence="1">
    <location>
        <begin position="128"/>
        <end position="138"/>
    </location>
</feature>
<gene>
    <name evidence="2" type="ORF">V6N11_079613</name>
</gene>
<feature type="region of interest" description="Disordered" evidence="1">
    <location>
        <begin position="1"/>
        <end position="21"/>
    </location>
</feature>
<feature type="compositionally biased region" description="Acidic residues" evidence="1">
    <location>
        <begin position="85"/>
        <end position="97"/>
    </location>
</feature>
<evidence type="ECO:0000313" key="3">
    <source>
        <dbReference type="Proteomes" id="UP001396334"/>
    </source>
</evidence>
<keyword evidence="3" id="KW-1185">Reference proteome</keyword>
<reference evidence="2 3" key="1">
    <citation type="journal article" date="2024" name="G3 (Bethesda)">
        <title>Genome assembly of Hibiscus sabdariffa L. provides insights into metabolisms of medicinal natural products.</title>
        <authorList>
            <person name="Kim T."/>
        </authorList>
    </citation>
    <scope>NUCLEOTIDE SEQUENCE [LARGE SCALE GENOMIC DNA]</scope>
    <source>
        <strain evidence="2">TK-2024</strain>
        <tissue evidence="2">Old leaves</tissue>
    </source>
</reference>